<dbReference type="EMBL" id="JBIRWE010000005">
    <property type="protein sequence ID" value="MFI1965416.1"/>
    <property type="molecule type" value="Genomic_DNA"/>
</dbReference>
<accession>A0ABW7UU46</accession>
<sequence length="689" mass="70901">MTSREATATNAPPSVEPVGLEEAEAALVEHYPRLVRIAYLVLPPGLGRSRRVLTAHALAQRALPRGRAGGIAGGGAERGLPRLPRVPVQRGEEFTGSAGAGYAFLRLRVLRAALAAGAPRRRWGLPRLAALPPLLPQVWGLHLFPRSGGADELALDQALSELSPPARAAYVLGSLEGLTAREVRRLLEAAGVRDARTALSEASLVPVPNGSWDEILLESPEFDPCTLQARPTDLLRRRQHLRAALAATAAVVVCGTLLGLPGDGWAPSGSAAPPYARNPAAEAALDPAALTKSAPAAWRTADRTGFATWPARGDRVDDRALLRRALAVWARPSGSVRVSATPGTASGPPPGPAQLLYAGEVDRAAVVLLYDGLRVVRYAEPASAAGAAGPGDRGDAVLDFARTDGAEAASAAALVVGRAGGNVRYLTAPWVSEARVRDLLRPGAAGEPLRRSGDGVTAPVPSMAATAGMTGTTVSATAACRAWPALEVRVSPVAAGSRAPQVLADLAELTPARLTYGDPAGPPREASESGAARAAWARTACRLPQVRGMGVRAVNAWPFARQPLPGGGGTASWVCTRAETWQGRGSRVWAQFLPPAAKPASPAAVAARAENTTACGPRAPRVLAGVLWKSRTGQWYVLAAGSGQVASITASGGVRGEADGNLLAVPARPGARAALKGRVAGGGQLGALR</sequence>
<evidence type="ECO:0008006" key="3">
    <source>
        <dbReference type="Google" id="ProtNLM"/>
    </source>
</evidence>
<dbReference type="Proteomes" id="UP001611548">
    <property type="component" value="Unassembled WGS sequence"/>
</dbReference>
<name>A0ABW7UU46_9ACTN</name>
<gene>
    <name evidence="1" type="ORF">ACH429_15105</name>
</gene>
<dbReference type="RefSeq" id="WP_055473516.1">
    <property type="nucleotide sequence ID" value="NZ_JBIRWE010000005.1"/>
</dbReference>
<comment type="caution">
    <text evidence="1">The sequence shown here is derived from an EMBL/GenBank/DDBJ whole genome shotgun (WGS) entry which is preliminary data.</text>
</comment>
<evidence type="ECO:0000313" key="1">
    <source>
        <dbReference type="EMBL" id="MFI1965416.1"/>
    </source>
</evidence>
<keyword evidence="2" id="KW-1185">Reference proteome</keyword>
<evidence type="ECO:0000313" key="2">
    <source>
        <dbReference type="Proteomes" id="UP001611548"/>
    </source>
</evidence>
<reference evidence="1 2" key="1">
    <citation type="submission" date="2024-10" db="EMBL/GenBank/DDBJ databases">
        <title>The Natural Products Discovery Center: Release of the First 8490 Sequenced Strains for Exploring Actinobacteria Biosynthetic Diversity.</title>
        <authorList>
            <person name="Kalkreuter E."/>
            <person name="Kautsar S.A."/>
            <person name="Yang D."/>
            <person name="Bader C.D."/>
            <person name="Teijaro C.N."/>
            <person name="Fluegel L."/>
            <person name="Davis C.M."/>
            <person name="Simpson J.R."/>
            <person name="Lauterbach L."/>
            <person name="Steele A.D."/>
            <person name="Gui C."/>
            <person name="Meng S."/>
            <person name="Li G."/>
            <person name="Viehrig K."/>
            <person name="Ye F."/>
            <person name="Su P."/>
            <person name="Kiefer A.F."/>
            <person name="Nichols A."/>
            <person name="Cepeda A.J."/>
            <person name="Yan W."/>
            <person name="Fan B."/>
            <person name="Jiang Y."/>
            <person name="Adhikari A."/>
            <person name="Zheng C.-J."/>
            <person name="Schuster L."/>
            <person name="Cowan T.M."/>
            <person name="Smanski M.J."/>
            <person name="Chevrette M.G."/>
            <person name="De Carvalho L.P.S."/>
            <person name="Shen B."/>
        </authorList>
    </citation>
    <scope>NUCLEOTIDE SEQUENCE [LARGE SCALE GENOMIC DNA]</scope>
    <source>
        <strain evidence="1 2">NPDC020327</strain>
    </source>
</reference>
<organism evidence="1 2">
    <name type="scientific">Streptomyces pathocidini</name>
    <dbReference type="NCBI Taxonomy" id="1650571"/>
    <lineage>
        <taxon>Bacteria</taxon>
        <taxon>Bacillati</taxon>
        <taxon>Actinomycetota</taxon>
        <taxon>Actinomycetes</taxon>
        <taxon>Kitasatosporales</taxon>
        <taxon>Streptomycetaceae</taxon>
        <taxon>Streptomyces</taxon>
    </lineage>
</organism>
<protein>
    <recommendedName>
        <fullName evidence="3">DNA-directed RNA polymerase specialized sigma24 family protein</fullName>
    </recommendedName>
</protein>
<proteinExistence type="predicted"/>